<dbReference type="Proteomes" id="UP000245252">
    <property type="component" value="Unassembled WGS sequence"/>
</dbReference>
<dbReference type="PANTHER" id="PTHR46797">
    <property type="entry name" value="HTH-TYPE TRANSCRIPTIONAL REGULATOR"/>
    <property type="match status" value="1"/>
</dbReference>
<accession>A0A2U2DWP8</accession>
<dbReference type="PROSITE" id="PS50943">
    <property type="entry name" value="HTH_CROC1"/>
    <property type="match status" value="1"/>
</dbReference>
<organism evidence="3 4">
    <name type="scientific">Metarhizobium album</name>
    <dbReference type="NCBI Taxonomy" id="2182425"/>
    <lineage>
        <taxon>Bacteria</taxon>
        <taxon>Pseudomonadati</taxon>
        <taxon>Pseudomonadota</taxon>
        <taxon>Alphaproteobacteria</taxon>
        <taxon>Hyphomicrobiales</taxon>
        <taxon>Rhizobiaceae</taxon>
        <taxon>Metarhizobium</taxon>
    </lineage>
</organism>
<dbReference type="SMART" id="SM00530">
    <property type="entry name" value="HTH_XRE"/>
    <property type="match status" value="1"/>
</dbReference>
<keyword evidence="4" id="KW-1185">Reference proteome</keyword>
<dbReference type="CDD" id="cd00093">
    <property type="entry name" value="HTH_XRE"/>
    <property type="match status" value="1"/>
</dbReference>
<dbReference type="InterPro" id="IPR001387">
    <property type="entry name" value="Cro/C1-type_HTH"/>
</dbReference>
<dbReference type="InterPro" id="IPR015927">
    <property type="entry name" value="Peptidase_S24_S26A/B/C"/>
</dbReference>
<evidence type="ECO:0000313" key="3">
    <source>
        <dbReference type="EMBL" id="PWE57642.1"/>
    </source>
</evidence>
<dbReference type="GO" id="GO:0005829">
    <property type="term" value="C:cytosol"/>
    <property type="evidence" value="ECO:0007669"/>
    <property type="project" value="TreeGrafter"/>
</dbReference>
<dbReference type="Pfam" id="PF00717">
    <property type="entry name" value="Peptidase_S24"/>
    <property type="match status" value="1"/>
</dbReference>
<evidence type="ECO:0000313" key="4">
    <source>
        <dbReference type="Proteomes" id="UP000245252"/>
    </source>
</evidence>
<dbReference type="CDD" id="cd06529">
    <property type="entry name" value="S24_LexA-like"/>
    <property type="match status" value="1"/>
</dbReference>
<dbReference type="Gene3D" id="2.10.109.10">
    <property type="entry name" value="Umud Fragment, subunit A"/>
    <property type="match status" value="1"/>
</dbReference>
<dbReference type="SUPFAM" id="SSF51306">
    <property type="entry name" value="LexA/Signal peptidase"/>
    <property type="match status" value="1"/>
</dbReference>
<evidence type="ECO:0000256" key="1">
    <source>
        <dbReference type="ARBA" id="ARBA00023125"/>
    </source>
</evidence>
<feature type="domain" description="HTH cro/C1-type" evidence="2">
    <location>
        <begin position="5"/>
        <end position="59"/>
    </location>
</feature>
<keyword evidence="1" id="KW-0238">DNA-binding</keyword>
<name>A0A2U2DWP8_9HYPH</name>
<reference evidence="3 4" key="1">
    <citation type="submission" date="2018-05" db="EMBL/GenBank/DDBJ databases">
        <title>The draft genome of strain NS-104.</title>
        <authorList>
            <person name="Hang P."/>
            <person name="Jiang J."/>
        </authorList>
    </citation>
    <scope>NUCLEOTIDE SEQUENCE [LARGE SCALE GENOMIC DNA]</scope>
    <source>
        <strain evidence="3 4">NS-104</strain>
    </source>
</reference>
<dbReference type="GO" id="GO:0003700">
    <property type="term" value="F:DNA-binding transcription factor activity"/>
    <property type="evidence" value="ECO:0007669"/>
    <property type="project" value="TreeGrafter"/>
</dbReference>
<sequence>MKNSIEKIRRSKKMSMEKLGAAIGTDASTINKIEKGRLEPSGSRLQQIAAALSVSIDELIVAPDVSTDSVPRVAQARTTSDVPQIPVMGSAAGSLLEGHFQITDGPVDYIDTPKTLENARGIYALYVDGLSMEPMFRHGEKIVVSEFRPPRVGDAVVVQERRAESGPLLASIGILETRNGEKVILRKLNPVGTITIPGKYVIAIHKVIEYSELLGS</sequence>
<comment type="caution">
    <text evidence="3">The sequence shown here is derived from an EMBL/GenBank/DDBJ whole genome shotgun (WGS) entry which is preliminary data.</text>
</comment>
<dbReference type="AlphaFoldDB" id="A0A2U2DWP8"/>
<dbReference type="Pfam" id="PF01381">
    <property type="entry name" value="HTH_3"/>
    <property type="match status" value="1"/>
</dbReference>
<dbReference type="InterPro" id="IPR036286">
    <property type="entry name" value="LexA/Signal_pep-like_sf"/>
</dbReference>
<dbReference type="PANTHER" id="PTHR46797:SF1">
    <property type="entry name" value="METHYLPHOSPHONATE SYNTHASE"/>
    <property type="match status" value="1"/>
</dbReference>
<dbReference type="InterPro" id="IPR010982">
    <property type="entry name" value="Lambda_DNA-bd_dom_sf"/>
</dbReference>
<dbReference type="InterPro" id="IPR050807">
    <property type="entry name" value="TransReg_Diox_bact_type"/>
</dbReference>
<dbReference type="EMBL" id="QFBC01000001">
    <property type="protein sequence ID" value="PWE57642.1"/>
    <property type="molecule type" value="Genomic_DNA"/>
</dbReference>
<proteinExistence type="predicted"/>
<dbReference type="SUPFAM" id="SSF47413">
    <property type="entry name" value="lambda repressor-like DNA-binding domains"/>
    <property type="match status" value="1"/>
</dbReference>
<dbReference type="OrthoDB" id="528805at2"/>
<dbReference type="Gene3D" id="1.10.260.40">
    <property type="entry name" value="lambda repressor-like DNA-binding domains"/>
    <property type="match status" value="1"/>
</dbReference>
<dbReference type="GO" id="GO:0003677">
    <property type="term" value="F:DNA binding"/>
    <property type="evidence" value="ECO:0007669"/>
    <property type="project" value="UniProtKB-KW"/>
</dbReference>
<gene>
    <name evidence="3" type="ORF">DEM27_00040</name>
</gene>
<protein>
    <recommendedName>
        <fullName evidence="2">HTH cro/C1-type domain-containing protein</fullName>
    </recommendedName>
</protein>
<dbReference type="RefSeq" id="WP_109456157.1">
    <property type="nucleotide sequence ID" value="NZ_QFBC01000001.1"/>
</dbReference>
<dbReference type="InterPro" id="IPR039418">
    <property type="entry name" value="LexA-like"/>
</dbReference>
<evidence type="ECO:0000259" key="2">
    <source>
        <dbReference type="PROSITE" id="PS50943"/>
    </source>
</evidence>